<name>A0A1Y1RTP9_9MICC</name>
<sequence length="67" mass="6890">MAQHAETPPPSSLLDKIAQISARLEQVRPLKDAQPGESAPAHSDRADGPGTGEGPIGPWSKTPGSGH</sequence>
<dbReference type="EMBL" id="LXWF01000001">
    <property type="protein sequence ID" value="ORC25066.1"/>
    <property type="molecule type" value="Genomic_DNA"/>
</dbReference>
<keyword evidence="3" id="KW-1185">Reference proteome</keyword>
<feature type="region of interest" description="Disordered" evidence="1">
    <location>
        <begin position="23"/>
        <end position="67"/>
    </location>
</feature>
<evidence type="ECO:0000313" key="2">
    <source>
        <dbReference type="EMBL" id="ORC25066.1"/>
    </source>
</evidence>
<proteinExistence type="predicted"/>
<evidence type="ECO:0000256" key="1">
    <source>
        <dbReference type="SAM" id="MobiDB-lite"/>
    </source>
</evidence>
<comment type="caution">
    <text evidence="2">The sequence shown here is derived from an EMBL/GenBank/DDBJ whole genome shotgun (WGS) entry which is preliminary data.</text>
</comment>
<dbReference type="AlphaFoldDB" id="A0A1Y1RTP9"/>
<organism evidence="2 3">
    <name type="scientific">Rothia nasimurium</name>
    <dbReference type="NCBI Taxonomy" id="85336"/>
    <lineage>
        <taxon>Bacteria</taxon>
        <taxon>Bacillati</taxon>
        <taxon>Actinomycetota</taxon>
        <taxon>Actinomycetes</taxon>
        <taxon>Micrococcales</taxon>
        <taxon>Micrococcaceae</taxon>
        <taxon>Rothia</taxon>
    </lineage>
</organism>
<accession>A0A1Y1RTP9</accession>
<dbReference type="RefSeq" id="WP_083090525.1">
    <property type="nucleotide sequence ID" value="NZ_LXWF01000001.1"/>
</dbReference>
<reference evidence="2 3" key="1">
    <citation type="submission" date="2016-05" db="EMBL/GenBank/DDBJ databases">
        <title>Draft genome sequence of a porcine commensal Rothia nasimurium.</title>
        <authorList>
            <person name="Gaiser R.A."/>
            <person name="Van Baarlen P."/>
            <person name="Wells J.M."/>
        </authorList>
    </citation>
    <scope>NUCLEOTIDE SEQUENCE [LARGE SCALE GENOMIC DNA]</scope>
    <source>
        <strain evidence="2 3">PT-32</strain>
    </source>
</reference>
<gene>
    <name evidence="2" type="ORF">A7979_08595</name>
</gene>
<dbReference type="Proteomes" id="UP000192359">
    <property type="component" value="Unassembled WGS sequence"/>
</dbReference>
<evidence type="ECO:0000313" key="3">
    <source>
        <dbReference type="Proteomes" id="UP000192359"/>
    </source>
</evidence>
<protein>
    <submittedName>
        <fullName evidence="2">Uncharacterized protein</fullName>
    </submittedName>
</protein>